<dbReference type="InterPro" id="IPR029044">
    <property type="entry name" value="Nucleotide-diphossugar_trans"/>
</dbReference>
<dbReference type="SUPFAM" id="SSF53448">
    <property type="entry name" value="Nucleotide-diphospho-sugar transferases"/>
    <property type="match status" value="1"/>
</dbReference>
<dbReference type="EMBL" id="JAHOGA010000039">
    <property type="protein sequence ID" value="MBV3489985.1"/>
    <property type="molecule type" value="Genomic_DNA"/>
</dbReference>
<proteinExistence type="predicted"/>
<dbReference type="GeneID" id="93446593"/>
<dbReference type="RefSeq" id="WP_007838045.1">
    <property type="nucleotide sequence ID" value="NZ_DAWCXC010000012.1"/>
</dbReference>
<sequence length="297" mass="34807">MRLRFILIFGNKLIHSYNHDFNYHPNLQHRTIHSTIYSDDWLVNKKNTYNNIRNGRKNWSRLCGNGNATSHGSLWGGKKTGLSPVNGLIQQPKLFNKYYISFFGINILSVNMWGKLYRKSSLNAANIQPTGITTGEDLAFNLQLFPYLSKIYILKECGYNYRFGGMTTRYNTCLLPDLKKLYYIKKALIDKYQYHKASDYIRIELKNVLKSDICQMIAFKVRSPKEIKNRISEELKDPIYKDIMQVQNHPAFLEDPFIKAIAAYDSNMRYDLCKKQVKKEIPIRLLKKIISFILIHI</sequence>
<organism evidence="1 2">
    <name type="scientific">Phocaeicola vulgatus</name>
    <name type="common">Bacteroides vulgatus</name>
    <dbReference type="NCBI Taxonomy" id="821"/>
    <lineage>
        <taxon>Bacteria</taxon>
        <taxon>Pseudomonadati</taxon>
        <taxon>Bacteroidota</taxon>
        <taxon>Bacteroidia</taxon>
        <taxon>Bacteroidales</taxon>
        <taxon>Bacteroidaceae</taxon>
        <taxon>Phocaeicola</taxon>
    </lineage>
</organism>
<comment type="caution">
    <text evidence="1">The sequence shown here is derived from an EMBL/GenBank/DDBJ whole genome shotgun (WGS) entry which is preliminary data.</text>
</comment>
<gene>
    <name evidence="1" type="ORF">KSX14_15375</name>
</gene>
<name>A0AAP2N690_PHOVU</name>
<dbReference type="AlphaFoldDB" id="A0AAP2N690"/>
<evidence type="ECO:0000313" key="1">
    <source>
        <dbReference type="EMBL" id="MBV3489985.1"/>
    </source>
</evidence>
<accession>A0AAP2N690</accession>
<protein>
    <submittedName>
        <fullName evidence="1">Uncharacterized protein</fullName>
    </submittedName>
</protein>
<dbReference type="Proteomes" id="UP000758576">
    <property type="component" value="Unassembled WGS sequence"/>
</dbReference>
<reference evidence="1" key="1">
    <citation type="submission" date="2021-06" db="EMBL/GenBank/DDBJ databases">
        <title>Collection of gut derived symbiotic bacterial strains cultured from healthy donors.</title>
        <authorList>
            <person name="Lin H."/>
            <person name="Littmann E."/>
            <person name="Pamer E.G."/>
        </authorList>
    </citation>
    <scope>NUCLEOTIDE SEQUENCE</scope>
    <source>
        <strain evidence="1">MSK.19.85</strain>
    </source>
</reference>
<evidence type="ECO:0000313" key="2">
    <source>
        <dbReference type="Proteomes" id="UP000758576"/>
    </source>
</evidence>